<name>A0A481Z0A7_9VIRU</name>
<gene>
    <name evidence="1" type="ORF">LCMiAC02_00360</name>
</gene>
<accession>A0A481Z0A7</accession>
<organism evidence="1">
    <name type="scientific">Mimivirus LCMiAC02</name>
    <dbReference type="NCBI Taxonomy" id="2506609"/>
    <lineage>
        <taxon>Viruses</taxon>
        <taxon>Varidnaviria</taxon>
        <taxon>Bamfordvirae</taxon>
        <taxon>Nucleocytoviricota</taxon>
        <taxon>Megaviricetes</taxon>
        <taxon>Imitervirales</taxon>
        <taxon>Mimiviridae</taxon>
        <taxon>Klosneuvirinae</taxon>
    </lineage>
</organism>
<sequence length="270" mass="31027">MIEIMNDKNKECYTTVADAQDIHNYEDIKKKIIAKHDNISFSDSNTENKDSKQILADEIGHSKIIYPGMQAFIKKSGKSTLKDTHVFSDKLNVPLHHASKNKEINTHPRIIYSDKQEGDKQQLEGKKYITSQDFGFEAPRQHVGCANSSLGQQWRKDKKNLIPYFMPCHKPNFLTSENYHKTRGKKDIAPIEDYHIRGFNYADFMNKPTPYTIDMRILSHRVSGLPTDKANRIYIPTKFSRVLLPGVIKKVPTYIPQGYNVHNAPVVKLP</sequence>
<protein>
    <submittedName>
        <fullName evidence="1">Uncharacterized protein</fullName>
    </submittedName>
</protein>
<dbReference type="EMBL" id="MK500406">
    <property type="protein sequence ID" value="QBK88943.1"/>
    <property type="molecule type" value="Genomic_DNA"/>
</dbReference>
<evidence type="ECO:0000313" key="1">
    <source>
        <dbReference type="EMBL" id="QBK88943.1"/>
    </source>
</evidence>
<reference evidence="1" key="1">
    <citation type="journal article" date="2019" name="MBio">
        <title>Virus Genomes from Deep Sea Sediments Expand the Ocean Megavirome and Support Independent Origins of Viral Gigantism.</title>
        <authorList>
            <person name="Backstrom D."/>
            <person name="Yutin N."/>
            <person name="Jorgensen S.L."/>
            <person name="Dharamshi J."/>
            <person name="Homa F."/>
            <person name="Zaremba-Niedwiedzka K."/>
            <person name="Spang A."/>
            <person name="Wolf Y.I."/>
            <person name="Koonin E.V."/>
            <person name="Ettema T.J."/>
        </authorList>
    </citation>
    <scope>NUCLEOTIDE SEQUENCE</scope>
</reference>
<proteinExistence type="predicted"/>